<reference evidence="5 6" key="1">
    <citation type="submission" date="2020-08" db="EMBL/GenBank/DDBJ databases">
        <title>Genomic Encyclopedia of Type Strains, Phase IV (KMG-IV): sequencing the most valuable type-strain genomes for metagenomic binning, comparative biology and taxonomic classification.</title>
        <authorList>
            <person name="Goeker M."/>
        </authorList>
    </citation>
    <scope>NUCLEOTIDE SEQUENCE [LARGE SCALE GENOMIC DNA]</scope>
    <source>
        <strain evidence="5 6">DSM 21769</strain>
    </source>
</reference>
<dbReference type="InterPro" id="IPR046945">
    <property type="entry name" value="RHMD-like"/>
</dbReference>
<organism evidence="5 6">
    <name type="scientific">Geomicrobium halophilum</name>
    <dbReference type="NCBI Taxonomy" id="549000"/>
    <lineage>
        <taxon>Bacteria</taxon>
        <taxon>Bacillati</taxon>
        <taxon>Bacillota</taxon>
        <taxon>Bacilli</taxon>
        <taxon>Bacillales</taxon>
        <taxon>Geomicrobium</taxon>
    </lineage>
</organism>
<dbReference type="Gene3D" id="3.20.20.120">
    <property type="entry name" value="Enolase-like C-terminal domain"/>
    <property type="match status" value="1"/>
</dbReference>
<sequence>MVDANMKWTVETVIKVAKELNKFNVLWLEEPTIPDDYDGYGRISKEGGLAIAAGENLHTIYEFQNMISREILSLNQMLLI</sequence>
<feature type="domain" description="Enolase C-terminal" evidence="4">
    <location>
        <begin position="1"/>
        <end position="74"/>
    </location>
</feature>
<dbReference type="SUPFAM" id="SSF51604">
    <property type="entry name" value="Enolase C-terminal domain-like"/>
    <property type="match status" value="1"/>
</dbReference>
<dbReference type="GO" id="GO:0016052">
    <property type="term" value="P:carbohydrate catabolic process"/>
    <property type="evidence" value="ECO:0007669"/>
    <property type="project" value="TreeGrafter"/>
</dbReference>
<dbReference type="EMBL" id="JACHHJ010000001">
    <property type="protein sequence ID" value="MBB6448644.1"/>
    <property type="molecule type" value="Genomic_DNA"/>
</dbReference>
<dbReference type="GO" id="GO:0016836">
    <property type="term" value="F:hydro-lyase activity"/>
    <property type="evidence" value="ECO:0007669"/>
    <property type="project" value="TreeGrafter"/>
</dbReference>
<keyword evidence="3" id="KW-0460">Magnesium</keyword>
<evidence type="ECO:0000256" key="3">
    <source>
        <dbReference type="ARBA" id="ARBA00022842"/>
    </source>
</evidence>
<evidence type="ECO:0000313" key="6">
    <source>
        <dbReference type="Proteomes" id="UP000568839"/>
    </source>
</evidence>
<dbReference type="AlphaFoldDB" id="A0A841PLS5"/>
<dbReference type="Proteomes" id="UP000568839">
    <property type="component" value="Unassembled WGS sequence"/>
</dbReference>
<evidence type="ECO:0000259" key="4">
    <source>
        <dbReference type="Pfam" id="PF13378"/>
    </source>
</evidence>
<dbReference type="InterPro" id="IPR036849">
    <property type="entry name" value="Enolase-like_C_sf"/>
</dbReference>
<comment type="cofactor">
    <cofactor evidence="1">
        <name>Mg(2+)</name>
        <dbReference type="ChEBI" id="CHEBI:18420"/>
    </cofactor>
</comment>
<comment type="caution">
    <text evidence="5">The sequence shown here is derived from an EMBL/GenBank/DDBJ whole genome shotgun (WGS) entry which is preliminary data.</text>
</comment>
<dbReference type="PANTHER" id="PTHR13794">
    <property type="entry name" value="ENOLASE SUPERFAMILY, MANDELATE RACEMASE"/>
    <property type="match status" value="1"/>
</dbReference>
<accession>A0A841PLS5</accession>
<protein>
    <submittedName>
        <fullName evidence="5">L-alanine-DL-glutamate epimerase-like enolase superfamily enzyme</fullName>
    </submittedName>
</protein>
<evidence type="ECO:0000256" key="2">
    <source>
        <dbReference type="ARBA" id="ARBA00022723"/>
    </source>
</evidence>
<dbReference type="PANTHER" id="PTHR13794:SF58">
    <property type="entry name" value="MITOCHONDRIAL ENOLASE SUPERFAMILY MEMBER 1"/>
    <property type="match status" value="1"/>
</dbReference>
<gene>
    <name evidence="5" type="ORF">HNR44_000593</name>
</gene>
<name>A0A841PLS5_9BACL</name>
<dbReference type="Pfam" id="PF13378">
    <property type="entry name" value="MR_MLE_C"/>
    <property type="match status" value="1"/>
</dbReference>
<evidence type="ECO:0000256" key="1">
    <source>
        <dbReference type="ARBA" id="ARBA00001946"/>
    </source>
</evidence>
<dbReference type="GO" id="GO:0000287">
    <property type="term" value="F:magnesium ion binding"/>
    <property type="evidence" value="ECO:0007669"/>
    <property type="project" value="TreeGrafter"/>
</dbReference>
<keyword evidence="6" id="KW-1185">Reference proteome</keyword>
<dbReference type="InterPro" id="IPR029065">
    <property type="entry name" value="Enolase_C-like"/>
</dbReference>
<keyword evidence="2" id="KW-0479">Metal-binding</keyword>
<proteinExistence type="predicted"/>
<evidence type="ECO:0000313" key="5">
    <source>
        <dbReference type="EMBL" id="MBB6448644.1"/>
    </source>
</evidence>